<evidence type="ECO:0000313" key="3">
    <source>
        <dbReference type="EMBL" id="KAK3877738.1"/>
    </source>
</evidence>
<accession>A0AAE1FNX1</accession>
<feature type="region of interest" description="Disordered" evidence="1">
    <location>
        <begin position="117"/>
        <end position="147"/>
    </location>
</feature>
<reference evidence="3" key="1">
    <citation type="submission" date="2023-10" db="EMBL/GenBank/DDBJ databases">
        <title>Genome assemblies of two species of porcelain crab, Petrolisthes cinctipes and Petrolisthes manimaculis (Anomura: Porcellanidae).</title>
        <authorList>
            <person name="Angst P."/>
        </authorList>
    </citation>
    <scope>NUCLEOTIDE SEQUENCE</scope>
    <source>
        <strain evidence="3">PB745_01</strain>
        <tissue evidence="3">Gill</tissue>
    </source>
</reference>
<proteinExistence type="predicted"/>
<name>A0AAE1FNX1_PETCI</name>
<protein>
    <submittedName>
        <fullName evidence="3">Uncharacterized protein</fullName>
    </submittedName>
</protein>
<keyword evidence="2" id="KW-1133">Transmembrane helix</keyword>
<evidence type="ECO:0000313" key="4">
    <source>
        <dbReference type="Proteomes" id="UP001286313"/>
    </source>
</evidence>
<organism evidence="3 4">
    <name type="scientific">Petrolisthes cinctipes</name>
    <name type="common">Flat porcelain crab</name>
    <dbReference type="NCBI Taxonomy" id="88211"/>
    <lineage>
        <taxon>Eukaryota</taxon>
        <taxon>Metazoa</taxon>
        <taxon>Ecdysozoa</taxon>
        <taxon>Arthropoda</taxon>
        <taxon>Crustacea</taxon>
        <taxon>Multicrustacea</taxon>
        <taxon>Malacostraca</taxon>
        <taxon>Eumalacostraca</taxon>
        <taxon>Eucarida</taxon>
        <taxon>Decapoda</taxon>
        <taxon>Pleocyemata</taxon>
        <taxon>Anomura</taxon>
        <taxon>Galatheoidea</taxon>
        <taxon>Porcellanidae</taxon>
        <taxon>Petrolisthes</taxon>
    </lineage>
</organism>
<keyword evidence="4" id="KW-1185">Reference proteome</keyword>
<feature type="compositionally biased region" description="Basic residues" evidence="1">
    <location>
        <begin position="405"/>
        <end position="414"/>
    </location>
</feature>
<keyword evidence="2" id="KW-0472">Membrane</keyword>
<feature type="compositionally biased region" description="Low complexity" evidence="1">
    <location>
        <begin position="131"/>
        <end position="143"/>
    </location>
</feature>
<feature type="compositionally biased region" description="Basic and acidic residues" evidence="1">
    <location>
        <begin position="200"/>
        <end position="209"/>
    </location>
</feature>
<dbReference type="AlphaFoldDB" id="A0AAE1FNX1"/>
<evidence type="ECO:0000256" key="1">
    <source>
        <dbReference type="SAM" id="MobiDB-lite"/>
    </source>
</evidence>
<comment type="caution">
    <text evidence="3">The sequence shown here is derived from an EMBL/GenBank/DDBJ whole genome shotgun (WGS) entry which is preliminary data.</text>
</comment>
<evidence type="ECO:0000256" key="2">
    <source>
        <dbReference type="SAM" id="Phobius"/>
    </source>
</evidence>
<keyword evidence="2" id="KW-0812">Transmembrane</keyword>
<dbReference type="EMBL" id="JAWQEG010001635">
    <property type="protein sequence ID" value="KAK3877738.1"/>
    <property type="molecule type" value="Genomic_DNA"/>
</dbReference>
<feature type="region of interest" description="Disordered" evidence="1">
    <location>
        <begin position="192"/>
        <end position="236"/>
    </location>
</feature>
<feature type="transmembrane region" description="Helical" evidence="2">
    <location>
        <begin position="27"/>
        <end position="48"/>
    </location>
</feature>
<gene>
    <name evidence="3" type="ORF">Pcinc_017590</name>
</gene>
<dbReference type="Proteomes" id="UP001286313">
    <property type="component" value="Unassembled WGS sequence"/>
</dbReference>
<feature type="region of interest" description="Disordered" evidence="1">
    <location>
        <begin position="268"/>
        <end position="431"/>
    </location>
</feature>
<feature type="transmembrane region" description="Helical" evidence="2">
    <location>
        <begin position="55"/>
        <end position="79"/>
    </location>
</feature>
<sequence>MVVECDRGGGVGGGGGGGGGDMGWGRVVVGCVLSVISLTVLSLHVALCVHYPSPLFAVTLLLNPSLWMVVGGAGVGVAMGCHVPGEAEEGAGLPSCTCCHTRYGATTDPAKCTTATTNGAVPHRPPRDPPARCTPTTAPPTRCSPLTAPSVMTITGVTATTPLRYTTTTHIIIIIPRTRPPGHVPVHLFAATASSSTRPAPRDTPHDSDGGNDSGTAASNSPPPPRPASPLLDPDVASLSSECGLLAGEEGDESQTGRDLAMSPLLGAQKAGGKGHQQDQDSPPLDTHQGESVKSRPLSSLLAGTRRVLGRPRWPRTPQTRQDHQRTSSHHHNSRSPSRELLASPRKRRAPGTVWGMGVWRQQQQQQQTPAQHHDKDSDAPTPCQATTPPGGVLESVRPRDTWQRRQRHGKVRQRPASDSVLLLSDDATEE</sequence>